<sequence length="518" mass="58951">MRDFQAALQDLPDEILLQAFSYVDLHRNARIMGYMPDDPPPTSPDQYLLEDFRVNSRWLCNIALTCRRFAALVPEIQLHAMVLDADVPLAASGPSGSDVFTAILRLLAKPQLSRHVKQLRVHFESMEGIPSQKVLEEVLKILNSLRLPSASTDHIHDTLRYSGCGRGLFKILLALLPELQRLCIVDPWSDMSFEWAESLPIIHSLQYFKIECPEPPTMEGFGVFQQLRTFDLSIRLQGQSHSAVRASSEMFIHHSMANKTCNIKHLRLDFQIRTVGIWNHTWRICMLDVLAGFKNLEALSLYAESSAGKNPYRSVRAFPAYQANIQAYPEARPSYGAIYDARTEVTDYQCLVDHLVHLRPTLKSLQLPGGFWTLPGALRKPIPRFKLFNKLEKLILPQSAIVSIKLDNMRVDIAFHGDFELSALEALPLSLKHLKIFDVDETFLTSSWLEGLFKEQKSHNHWSDFHTLEILMGPMCSNEALEELLARRKGEEFWAMADAAAFEVVVGRDEEDPENSEI</sequence>
<accession>R0IE23</accession>
<dbReference type="Proteomes" id="UP000016935">
    <property type="component" value="Unassembled WGS sequence"/>
</dbReference>
<evidence type="ECO:0000313" key="1">
    <source>
        <dbReference type="EMBL" id="EOA83396.1"/>
    </source>
</evidence>
<organism evidence="1 2">
    <name type="scientific">Exserohilum turcicum (strain 28A)</name>
    <name type="common">Northern leaf blight fungus</name>
    <name type="synonym">Setosphaeria turcica</name>
    <dbReference type="NCBI Taxonomy" id="671987"/>
    <lineage>
        <taxon>Eukaryota</taxon>
        <taxon>Fungi</taxon>
        <taxon>Dikarya</taxon>
        <taxon>Ascomycota</taxon>
        <taxon>Pezizomycotina</taxon>
        <taxon>Dothideomycetes</taxon>
        <taxon>Pleosporomycetidae</taxon>
        <taxon>Pleosporales</taxon>
        <taxon>Pleosporineae</taxon>
        <taxon>Pleosporaceae</taxon>
        <taxon>Exserohilum</taxon>
    </lineage>
</organism>
<dbReference type="OrthoDB" id="3719074at2759"/>
<gene>
    <name evidence="1" type="ORF">SETTUDRAFT_155929</name>
</gene>
<dbReference type="eggNOG" id="ENOG502R380">
    <property type="taxonomic scope" value="Eukaryota"/>
</dbReference>
<dbReference type="GeneID" id="19397574"/>
<evidence type="ECO:0000313" key="2">
    <source>
        <dbReference type="Proteomes" id="UP000016935"/>
    </source>
</evidence>
<dbReference type="RefSeq" id="XP_008029123.1">
    <property type="nucleotide sequence ID" value="XM_008030932.1"/>
</dbReference>
<name>R0IE23_EXST2</name>
<reference evidence="1 2" key="2">
    <citation type="journal article" date="2013" name="PLoS Genet.">
        <title>Comparative genome structure, secondary metabolite, and effector coding capacity across Cochliobolus pathogens.</title>
        <authorList>
            <person name="Condon B.J."/>
            <person name="Leng Y."/>
            <person name="Wu D."/>
            <person name="Bushley K.E."/>
            <person name="Ohm R.A."/>
            <person name="Otillar R."/>
            <person name="Martin J."/>
            <person name="Schackwitz W."/>
            <person name="Grimwood J."/>
            <person name="MohdZainudin N."/>
            <person name="Xue C."/>
            <person name="Wang R."/>
            <person name="Manning V.A."/>
            <person name="Dhillon B."/>
            <person name="Tu Z.J."/>
            <person name="Steffenson B.J."/>
            <person name="Salamov A."/>
            <person name="Sun H."/>
            <person name="Lowry S."/>
            <person name="LaButti K."/>
            <person name="Han J."/>
            <person name="Copeland A."/>
            <person name="Lindquist E."/>
            <person name="Barry K."/>
            <person name="Schmutz J."/>
            <person name="Baker S.E."/>
            <person name="Ciuffetti L.M."/>
            <person name="Grigoriev I.V."/>
            <person name="Zhong S."/>
            <person name="Turgeon B.G."/>
        </authorList>
    </citation>
    <scope>NUCLEOTIDE SEQUENCE [LARGE SCALE GENOMIC DNA]</scope>
    <source>
        <strain evidence="2">28A</strain>
    </source>
</reference>
<dbReference type="EMBL" id="KB908833">
    <property type="protein sequence ID" value="EOA83396.1"/>
    <property type="molecule type" value="Genomic_DNA"/>
</dbReference>
<proteinExistence type="predicted"/>
<dbReference type="AlphaFoldDB" id="R0IE23"/>
<reference evidence="1 2" key="1">
    <citation type="journal article" date="2012" name="PLoS Pathog.">
        <title>Diverse lifestyles and strategies of plant pathogenesis encoded in the genomes of eighteen Dothideomycetes fungi.</title>
        <authorList>
            <person name="Ohm R.A."/>
            <person name="Feau N."/>
            <person name="Henrissat B."/>
            <person name="Schoch C.L."/>
            <person name="Horwitz B.A."/>
            <person name="Barry K.W."/>
            <person name="Condon B.J."/>
            <person name="Copeland A.C."/>
            <person name="Dhillon B."/>
            <person name="Glaser F."/>
            <person name="Hesse C.N."/>
            <person name="Kosti I."/>
            <person name="LaButti K."/>
            <person name="Lindquist E.A."/>
            <person name="Lucas S."/>
            <person name="Salamov A.A."/>
            <person name="Bradshaw R.E."/>
            <person name="Ciuffetti L."/>
            <person name="Hamelin R.C."/>
            <person name="Kema G.H.J."/>
            <person name="Lawrence C."/>
            <person name="Scott J.A."/>
            <person name="Spatafora J.W."/>
            <person name="Turgeon B.G."/>
            <person name="de Wit P.J.G.M."/>
            <person name="Zhong S."/>
            <person name="Goodwin S.B."/>
            <person name="Grigoriev I.V."/>
        </authorList>
    </citation>
    <scope>NUCLEOTIDE SEQUENCE [LARGE SCALE GENOMIC DNA]</scope>
    <source>
        <strain evidence="2">28A</strain>
    </source>
</reference>
<keyword evidence="2" id="KW-1185">Reference proteome</keyword>
<protein>
    <submittedName>
        <fullName evidence="1">Uncharacterized protein</fullName>
    </submittedName>
</protein>
<dbReference type="HOGENOM" id="CLU_038397_0_0_1"/>
<dbReference type="SUPFAM" id="SSF52047">
    <property type="entry name" value="RNI-like"/>
    <property type="match status" value="1"/>
</dbReference>